<comment type="subcellular location">
    <subcellularLocation>
        <location evidence="1">Cell membrane</location>
        <topology evidence="1">Multi-pass membrane protein</topology>
    </subcellularLocation>
    <subcellularLocation>
        <location evidence="6">Membrane</location>
        <topology evidence="6">Multi-pass membrane protein</topology>
    </subcellularLocation>
</comment>
<feature type="domain" description="MotA/TolQ/ExbB proton channel" evidence="8">
    <location>
        <begin position="69"/>
        <end position="155"/>
    </location>
</feature>
<evidence type="ECO:0000256" key="2">
    <source>
        <dbReference type="ARBA" id="ARBA00022475"/>
    </source>
</evidence>
<name>A0ABW3HSP6_9BACL</name>
<dbReference type="Proteomes" id="UP001596989">
    <property type="component" value="Unassembled WGS sequence"/>
</dbReference>
<reference evidence="10" key="1">
    <citation type="journal article" date="2019" name="Int. J. Syst. Evol. Microbiol.">
        <title>The Global Catalogue of Microorganisms (GCM) 10K type strain sequencing project: providing services to taxonomists for standard genome sequencing and annotation.</title>
        <authorList>
            <consortium name="The Broad Institute Genomics Platform"/>
            <consortium name="The Broad Institute Genome Sequencing Center for Infectious Disease"/>
            <person name="Wu L."/>
            <person name="Ma J."/>
        </authorList>
    </citation>
    <scope>NUCLEOTIDE SEQUENCE [LARGE SCALE GENOMIC DNA]</scope>
    <source>
        <strain evidence="10">CCUG 59129</strain>
    </source>
</reference>
<evidence type="ECO:0000256" key="4">
    <source>
        <dbReference type="ARBA" id="ARBA00022989"/>
    </source>
</evidence>
<feature type="transmembrane region" description="Helical" evidence="7">
    <location>
        <begin position="78"/>
        <end position="100"/>
    </location>
</feature>
<keyword evidence="6" id="KW-0653">Protein transport</keyword>
<keyword evidence="6" id="KW-0813">Transport</keyword>
<dbReference type="RefSeq" id="WP_377565159.1">
    <property type="nucleotide sequence ID" value="NZ_JBHTJZ010000022.1"/>
</dbReference>
<evidence type="ECO:0000256" key="5">
    <source>
        <dbReference type="ARBA" id="ARBA00023136"/>
    </source>
</evidence>
<organism evidence="9 10">
    <name type="scientific">Paenibacillus chungangensis</name>
    <dbReference type="NCBI Taxonomy" id="696535"/>
    <lineage>
        <taxon>Bacteria</taxon>
        <taxon>Bacillati</taxon>
        <taxon>Bacillota</taxon>
        <taxon>Bacilli</taxon>
        <taxon>Bacillales</taxon>
        <taxon>Paenibacillaceae</taxon>
        <taxon>Paenibacillus</taxon>
    </lineage>
</organism>
<feature type="transmembrane region" description="Helical" evidence="7">
    <location>
        <begin position="120"/>
        <end position="141"/>
    </location>
</feature>
<dbReference type="InterPro" id="IPR002898">
    <property type="entry name" value="MotA_ExbB_proton_chnl"/>
</dbReference>
<keyword evidence="3 7" id="KW-0812">Transmembrane</keyword>
<evidence type="ECO:0000313" key="10">
    <source>
        <dbReference type="Proteomes" id="UP001596989"/>
    </source>
</evidence>
<keyword evidence="4 7" id="KW-1133">Transmembrane helix</keyword>
<evidence type="ECO:0000256" key="3">
    <source>
        <dbReference type="ARBA" id="ARBA00022692"/>
    </source>
</evidence>
<proteinExistence type="inferred from homology"/>
<keyword evidence="10" id="KW-1185">Reference proteome</keyword>
<evidence type="ECO:0000256" key="7">
    <source>
        <dbReference type="SAM" id="Phobius"/>
    </source>
</evidence>
<keyword evidence="2" id="KW-1003">Cell membrane</keyword>
<evidence type="ECO:0000256" key="6">
    <source>
        <dbReference type="RuleBase" id="RU004057"/>
    </source>
</evidence>
<dbReference type="EMBL" id="JBHTJZ010000022">
    <property type="protein sequence ID" value="MFD0960582.1"/>
    <property type="molecule type" value="Genomic_DNA"/>
</dbReference>
<gene>
    <name evidence="9" type="ORF">ACFQ2I_14415</name>
</gene>
<evidence type="ECO:0000313" key="9">
    <source>
        <dbReference type="EMBL" id="MFD0960582.1"/>
    </source>
</evidence>
<protein>
    <submittedName>
        <fullName evidence="9">MotA/TolQ/ExbB proton channel family protein</fullName>
    </submittedName>
</protein>
<accession>A0ABW3HSP6</accession>
<sequence>MQRIFTEISEIGSKTPDTPMNLNNMFLSLPDQSKYKLQWARYYERASQKEVDEKIRIEPYLGQDVLLYHTGYRSIMDIVGGICVSVGVLGTFIGLSVGLADLNTENPDQIRSGITVLIGGMRVAFYTSVAGVVFSLLWMFYDRMISRKLEDQLDKHTERLDFLLNTDDEELFLNRLEKITRTQNDHLKTVLTDALERVMSPVVTHLHQSNQLMEKQIQQQQASSTDITTRIIDEVTGGTQETLQQFGDLIQNTHQMQSGMMNTMEQVMTGFHESEKKQTETAEQTQRMFAVVERMIGEMEHAQSHYSATSANMSELSKTIQMLQQQSLDQMPLQQSVLENNQQLAEKYERISADFASFQKSMDDGHTILLENLVQFTSKLTNQYEQMTSQFGKSLDTQVQALRDSEIMLRQLQELSREVTPQMNAIIDNMGELSHGLREMQVIQSELLPEMSKMNMHTQESVTQTLAASKSYAEQMEQQSRLLKEQWEHSGEQFTKTRESLDLSLRNFADNIDSGLTKTYQHFDETLKNAVKGVAELVEELSDHHEDLIDEFGKLTENIVKTRKEVNVQ</sequence>
<comment type="caution">
    <text evidence="9">The sequence shown here is derived from an EMBL/GenBank/DDBJ whole genome shotgun (WGS) entry which is preliminary data.</text>
</comment>
<comment type="similarity">
    <text evidence="6">Belongs to the exbB/tolQ family.</text>
</comment>
<keyword evidence="5 7" id="KW-0472">Membrane</keyword>
<dbReference type="Pfam" id="PF01618">
    <property type="entry name" value="MotA_ExbB"/>
    <property type="match status" value="1"/>
</dbReference>
<evidence type="ECO:0000256" key="1">
    <source>
        <dbReference type="ARBA" id="ARBA00004651"/>
    </source>
</evidence>
<evidence type="ECO:0000259" key="8">
    <source>
        <dbReference type="Pfam" id="PF01618"/>
    </source>
</evidence>